<comment type="caution">
    <text evidence="1">The sequence shown here is derived from an EMBL/GenBank/DDBJ whole genome shotgun (WGS) entry which is preliminary data.</text>
</comment>
<sequence>MQTLWDRAVSTDPVYRASHAAVHRGDRSLPDELESWTTKPYAVHDFLTYPEASSWLPGSDLNAIQHMQGDLIASGFNELCYQDSKCPIVPWAMKLRLQECGHMIPPRRHHMGL</sequence>
<accession>A0ABQ7P4N3</accession>
<gene>
    <name evidence="1" type="ORF">E4U57_005894</name>
</gene>
<evidence type="ECO:0000313" key="2">
    <source>
        <dbReference type="Proteomes" id="UP000742024"/>
    </source>
</evidence>
<dbReference type="EMBL" id="SRPR01000483">
    <property type="protein sequence ID" value="KAG5952696.1"/>
    <property type="molecule type" value="Genomic_DNA"/>
</dbReference>
<name>A0ABQ7P4N3_9HYPO</name>
<evidence type="ECO:0000313" key="1">
    <source>
        <dbReference type="EMBL" id="KAG5952696.1"/>
    </source>
</evidence>
<keyword evidence="2" id="KW-1185">Reference proteome</keyword>
<organism evidence="1 2">
    <name type="scientific">Claviceps arundinis</name>
    <dbReference type="NCBI Taxonomy" id="1623583"/>
    <lineage>
        <taxon>Eukaryota</taxon>
        <taxon>Fungi</taxon>
        <taxon>Dikarya</taxon>
        <taxon>Ascomycota</taxon>
        <taxon>Pezizomycotina</taxon>
        <taxon>Sordariomycetes</taxon>
        <taxon>Hypocreomycetidae</taxon>
        <taxon>Hypocreales</taxon>
        <taxon>Clavicipitaceae</taxon>
        <taxon>Claviceps</taxon>
    </lineage>
</organism>
<protein>
    <submittedName>
        <fullName evidence="1">Uncharacterized protein</fullName>
    </submittedName>
</protein>
<dbReference type="Proteomes" id="UP000742024">
    <property type="component" value="Unassembled WGS sequence"/>
</dbReference>
<proteinExistence type="predicted"/>
<reference evidence="1 2" key="1">
    <citation type="journal article" date="2020" name="bioRxiv">
        <title>Whole genome comparisons of ergot fungi reveals the divergence and evolution of species within the genus Claviceps are the result of varying mechanisms driving genome evolution and host range expansion.</title>
        <authorList>
            <person name="Wyka S.A."/>
            <person name="Mondo S.J."/>
            <person name="Liu M."/>
            <person name="Dettman J."/>
            <person name="Nalam V."/>
            <person name="Broders K.D."/>
        </authorList>
    </citation>
    <scope>NUCLEOTIDE SEQUENCE [LARGE SCALE GENOMIC DNA]</scope>
    <source>
        <strain evidence="1 2">LM583</strain>
    </source>
</reference>